<gene>
    <name evidence="1" type="ORF">ACFOZ5_18365</name>
</gene>
<dbReference type="EMBL" id="JBHSDI010000062">
    <property type="protein sequence ID" value="MFC4260989.1"/>
    <property type="molecule type" value="Genomic_DNA"/>
</dbReference>
<dbReference type="PANTHER" id="PTHR35861">
    <property type="match status" value="1"/>
</dbReference>
<name>A0ABV8QPK3_9GAMM</name>
<organism evidence="1 2">
    <name type="scientific">Marinobacter lacisalsi</name>
    <dbReference type="NCBI Taxonomy" id="475979"/>
    <lineage>
        <taxon>Bacteria</taxon>
        <taxon>Pseudomonadati</taxon>
        <taxon>Pseudomonadota</taxon>
        <taxon>Gammaproteobacteria</taxon>
        <taxon>Pseudomonadales</taxon>
        <taxon>Marinobacteraceae</taxon>
        <taxon>Marinobacter</taxon>
    </lineage>
</organism>
<reference evidence="2" key="1">
    <citation type="journal article" date="2019" name="Int. J. Syst. Evol. Microbiol.">
        <title>The Global Catalogue of Microorganisms (GCM) 10K type strain sequencing project: providing services to taxonomists for standard genome sequencing and annotation.</title>
        <authorList>
            <consortium name="The Broad Institute Genomics Platform"/>
            <consortium name="The Broad Institute Genome Sequencing Center for Infectious Disease"/>
            <person name="Wu L."/>
            <person name="Ma J."/>
        </authorList>
    </citation>
    <scope>NUCLEOTIDE SEQUENCE [LARGE SCALE GENOMIC DNA]</scope>
    <source>
        <strain evidence="2">CECT 7297</strain>
    </source>
</reference>
<keyword evidence="2" id="KW-1185">Reference proteome</keyword>
<dbReference type="RefSeq" id="WP_379890073.1">
    <property type="nucleotide sequence ID" value="NZ_JBHSDI010000062.1"/>
</dbReference>
<dbReference type="PANTHER" id="PTHR35861:SF1">
    <property type="entry name" value="PHAGE TAIL SHEATH PROTEIN"/>
    <property type="match status" value="1"/>
</dbReference>
<comment type="caution">
    <text evidence="1">The sequence shown here is derived from an EMBL/GenBank/DDBJ whole genome shotgun (WGS) entry which is preliminary data.</text>
</comment>
<evidence type="ECO:0000313" key="2">
    <source>
        <dbReference type="Proteomes" id="UP001595798"/>
    </source>
</evidence>
<dbReference type="Proteomes" id="UP001595798">
    <property type="component" value="Unassembled WGS sequence"/>
</dbReference>
<evidence type="ECO:0000313" key="1">
    <source>
        <dbReference type="EMBL" id="MFC4260989.1"/>
    </source>
</evidence>
<dbReference type="InterPro" id="IPR052042">
    <property type="entry name" value="Tail_sheath_structural"/>
</dbReference>
<accession>A0ABV8QPK3</accession>
<sequence length="675" mass="71918">MPEYLAPGVYVEEVSSGNKPIEGVSTSTAGVVGVTRRGPVDQPTLVTSLGEFHRIFGGRLDHRVFTNGLDALPYAVEGFFQNNGSRIYVSRIVGTDADRAETDLYAIPPTDRAQSRLNSQAPQGSTSLVVDANANISDGDTLLIHDDTRSEYVTRSGSTTPIGVRLSYALRDDVGTGPVNLQTVTITSDLSDGITTSMDAGGQLQLDETTVAGLSSGNILRIRDTANPEHTEYVTITTNGEADFDEGSLVFNHPLEQTEIHHITLAAEGTSLNLDEAATTGDTNLIMADTTGLSPDSTVEIGGGIYHLAALTEEIPLGAETEFVHRAGVPLIKQVAVLRAHAHHPGIWGNALRARIRPSSILNTTVSAGADTGDTPVPLDAVYGVNTGTVLEFSRDGQVVQVLRVSGVNRATNEVAFAGGLEAPVQAGDTVRSLEFTLVVELLENDRVAESEVFDYLALDPEHPRYAVRVVGSFNRSTGRTSRSGAAELIRLSDLSFEDDGVTSTSDAADLRLADPFAGVTHDLAGGIDDLGSIDDGTYIGSPSDDPDERTGIHSLANRDDISLVAVPGQSGVDVQKALLGHCERMRYRFAILDAESGAALDRVQTHRQNYDSTRGAYYYPWLVISDPFGEDGDLLTVPPVAMFSALLPAPTSSVAYTKRRPMKWCVASGSSRKP</sequence>
<protein>
    <submittedName>
        <fullName evidence="1">Uncharacterized protein</fullName>
    </submittedName>
</protein>
<proteinExistence type="predicted"/>
<dbReference type="Gene3D" id="3.40.50.11780">
    <property type="match status" value="2"/>
</dbReference>